<feature type="transmembrane region" description="Helical" evidence="1">
    <location>
        <begin position="112"/>
        <end position="133"/>
    </location>
</feature>
<name>A0A4D7ASF4_9FIRM</name>
<dbReference type="GO" id="GO:0022857">
    <property type="term" value="F:transmembrane transporter activity"/>
    <property type="evidence" value="ECO:0007669"/>
    <property type="project" value="InterPro"/>
</dbReference>
<proteinExistence type="predicted"/>
<feature type="transmembrane region" description="Helical" evidence="1">
    <location>
        <begin position="79"/>
        <end position="100"/>
    </location>
</feature>
<gene>
    <name evidence="2" type="ORF">EIO64_17470</name>
</gene>
<dbReference type="InterPro" id="IPR024529">
    <property type="entry name" value="ECF_trnsprt_substrate-spec"/>
</dbReference>
<evidence type="ECO:0000256" key="1">
    <source>
        <dbReference type="SAM" id="Phobius"/>
    </source>
</evidence>
<organism evidence="2 3">
    <name type="scientific">Dysosmobacter welbionis</name>
    <dbReference type="NCBI Taxonomy" id="2093857"/>
    <lineage>
        <taxon>Bacteria</taxon>
        <taxon>Bacillati</taxon>
        <taxon>Bacillota</taxon>
        <taxon>Clostridia</taxon>
        <taxon>Eubacteriales</taxon>
        <taxon>Oscillospiraceae</taxon>
        <taxon>Dysosmobacter</taxon>
    </lineage>
</organism>
<feature type="transmembrane region" description="Helical" evidence="1">
    <location>
        <begin position="153"/>
        <end position="172"/>
    </location>
</feature>
<dbReference type="EMBL" id="CP034413">
    <property type="protein sequence ID" value="QCI60775.1"/>
    <property type="molecule type" value="Genomic_DNA"/>
</dbReference>
<sequence>MKHSNFKTNVHNLVLAAMFLALALVLPFLTGQIPQIGGMLLPMHLPVFLCGLICGWRYGAVVGFVAPLMRMALFGMPPLVAAVAMAFELAAYGGIAGFLYNRSRWQCVVALYRALLAAMVGGRIVWAAVRVVMTGVASVPFTWQIFLTEALVNAIPGIILQLVFIPVLMVALDRTGMVRFRREQAGTQAAGN</sequence>
<keyword evidence="1" id="KW-0812">Transmembrane</keyword>
<dbReference type="GeneID" id="89520954"/>
<dbReference type="AlphaFoldDB" id="A0A4D7ASF4"/>
<dbReference type="Pfam" id="PF12822">
    <property type="entry name" value="ECF_trnsprt"/>
    <property type="match status" value="1"/>
</dbReference>
<evidence type="ECO:0000313" key="3">
    <source>
        <dbReference type="Proteomes" id="UP000298642"/>
    </source>
</evidence>
<keyword evidence="1" id="KW-0472">Membrane</keyword>
<dbReference type="Proteomes" id="UP000298642">
    <property type="component" value="Chromosome"/>
</dbReference>
<dbReference type="RefSeq" id="WP_021749481.1">
    <property type="nucleotide sequence ID" value="NZ_CP034413.3"/>
</dbReference>
<accession>A0A4D7ASF4</accession>
<evidence type="ECO:0000313" key="2">
    <source>
        <dbReference type="EMBL" id="QCI60775.1"/>
    </source>
</evidence>
<keyword evidence="3" id="KW-1185">Reference proteome</keyword>
<dbReference type="KEGG" id="obj:EIO64_17470"/>
<keyword evidence="1" id="KW-1133">Transmembrane helix</keyword>
<reference evidence="3" key="1">
    <citation type="submission" date="2018-12" db="EMBL/GenBank/DDBJ databases">
        <title>Dusodibacter welbiota gen. nov., sp. nov., isolated from human faeces and emended description of the Oscillibacter genus.</title>
        <authorList>
            <person name="Le Roy T."/>
            <person name="Van der Smissen P."/>
            <person name="Delzenne N."/>
            <person name="Muccioli G."/>
            <person name="Collet J.F."/>
            <person name="Cani P.D."/>
        </authorList>
    </citation>
    <scope>NUCLEOTIDE SEQUENCE [LARGE SCALE GENOMIC DNA]</scope>
    <source>
        <strain evidence="3">J115</strain>
    </source>
</reference>
<protein>
    <submittedName>
        <fullName evidence="2">ECF transporter S component</fullName>
    </submittedName>
</protein>
<dbReference type="Gene3D" id="1.10.1760.20">
    <property type="match status" value="1"/>
</dbReference>
<feature type="transmembrane region" description="Helical" evidence="1">
    <location>
        <begin position="12"/>
        <end position="29"/>
    </location>
</feature>